<proteinExistence type="inferred from homology"/>
<evidence type="ECO:0000256" key="1">
    <source>
        <dbReference type="ARBA" id="ARBA00006298"/>
    </source>
</evidence>
<name>A0ABP1G9S3_9CHLO</name>
<dbReference type="SUPFAM" id="SSF48452">
    <property type="entry name" value="TPR-like"/>
    <property type="match status" value="1"/>
</dbReference>
<comment type="similarity">
    <text evidence="1">Belongs to the MDM20/NAA25 family.</text>
</comment>
<protein>
    <submittedName>
        <fullName evidence="3">G11734 protein</fullName>
    </submittedName>
</protein>
<comment type="caution">
    <text evidence="3">The sequence shown here is derived from an EMBL/GenBank/DDBJ whole genome shotgun (WGS) entry which is preliminary data.</text>
</comment>
<dbReference type="Proteomes" id="UP001497392">
    <property type="component" value="Unassembled WGS sequence"/>
</dbReference>
<sequence>MSVSERKLRPIYEALDSRNAKTALKLINAALPKHKDSQLLRVLKGLALIRLDRADEAYKACDGVAAEAPTDEQVLNILSMVYKGSQHISKLIAAYEEAVKARPSDPHLLQTLLFTQTRALQFGKAQQTAMTLHRLKDFKYIDYPWWIVTCLVLQARQAGVSGAAANDAQKLLMLAKGMAKKRLDNPETAIQYTKGGPESGESIRLYLEVLKELKDSEEIGRFIDGPLAGPLYPSAVERSLAVASSLAERGHETQAAAAVAQLAEQHGSESWDVLKAYMDSVLPMPATRTSVCKGSAADTSDTSANGQSNGVKAAAKVSLEAVREADALMGRLQNSVLAADVPAAKAHAPLLACVDLESRKRMRGLSEGPGISHNALSEEELERLESGRSAGPSGHQHAASESRTDGIAAAALVYFRKLGHLASCAANLRRFTSQIQGQGSRWLASEVHRLCTTIEGSGHVSEDAVTIQRRVNAYLVEHDLGLPAFENPRQAEEYAVKLIKVFRFAAELQKDLDQKERGIADALIAQAVAALVSAWQMEAAPRPPTYLLKALLVLEAAQRTRPRSAPIRLAAMALYGLLGAATSAMASFDALDIKHIQHDTLSGRPSSHHHALFPGHLALPIMLGALCKEGEAQLLGEARALYENHERDAGDTILMAFRADNWTKVLEFVRFKERLAASHARAVVYAELALHRLTSVRTPTPVNMLQVASVAADTCKSGLPAGLDVLRFNEDLSTRPAWLPPHSGSARLAIPSWWDQADALSVSGYGRCWWAASLAAERPSPEAQQHRADSTRSLHLRSMLPTLLEAALSLKHGSAAATLEDSLRQLSTLEETEEHRSAYPPQDRSAFRHLQSMSNFIFSAAGTVQAALAADEEHMSEAAQQASQRLLGLNSCLEAFFGALLPEVVSACEEAVFSSAALFVAGAFATEDALWLALCLQAWRQPRQAKKGKKGAEPWASSASATEHMSAKLDSVHDTLASGVKALGEQLKSSISRSSEDKVEQLCGDLVSGTEACKEDLTHELWGWEKQLDLNMVMSGLVCEQTDFVMALQVRLQKIQQLL</sequence>
<feature type="compositionally biased region" description="Polar residues" evidence="2">
    <location>
        <begin position="291"/>
        <end position="310"/>
    </location>
</feature>
<evidence type="ECO:0000313" key="4">
    <source>
        <dbReference type="Proteomes" id="UP001497392"/>
    </source>
</evidence>
<gene>
    <name evidence="3" type="primary">g11734</name>
    <name evidence="3" type="ORF">VP750_LOCUS10483</name>
</gene>
<accession>A0ABP1G9S3</accession>
<feature type="region of interest" description="Disordered" evidence="2">
    <location>
        <begin position="291"/>
        <end position="311"/>
    </location>
</feature>
<feature type="region of interest" description="Disordered" evidence="2">
    <location>
        <begin position="364"/>
        <end position="402"/>
    </location>
</feature>
<dbReference type="InterPro" id="IPR011990">
    <property type="entry name" value="TPR-like_helical_dom_sf"/>
</dbReference>
<reference evidence="3 4" key="1">
    <citation type="submission" date="2024-06" db="EMBL/GenBank/DDBJ databases">
        <authorList>
            <person name="Kraege A."/>
            <person name="Thomma B."/>
        </authorList>
    </citation>
    <scope>NUCLEOTIDE SEQUENCE [LARGE SCALE GENOMIC DNA]</scope>
</reference>
<dbReference type="InterPro" id="IPR019183">
    <property type="entry name" value="NAA25_NatB_aux_su"/>
</dbReference>
<dbReference type="EMBL" id="CAXHTA020000018">
    <property type="protein sequence ID" value="CAL5228577.1"/>
    <property type="molecule type" value="Genomic_DNA"/>
</dbReference>
<organism evidence="3 4">
    <name type="scientific">Coccomyxa viridis</name>
    <dbReference type="NCBI Taxonomy" id="1274662"/>
    <lineage>
        <taxon>Eukaryota</taxon>
        <taxon>Viridiplantae</taxon>
        <taxon>Chlorophyta</taxon>
        <taxon>core chlorophytes</taxon>
        <taxon>Trebouxiophyceae</taxon>
        <taxon>Trebouxiophyceae incertae sedis</taxon>
        <taxon>Coccomyxaceae</taxon>
        <taxon>Coccomyxa</taxon>
    </lineage>
</organism>
<dbReference type="PANTHER" id="PTHR22767:SF3">
    <property type="entry name" value="N-ALPHA-ACETYLTRANSFERASE 25, NATB AUXILIARY SUBUNIT"/>
    <property type="match status" value="1"/>
</dbReference>
<dbReference type="Pfam" id="PF09797">
    <property type="entry name" value="NatB_MDM20"/>
    <property type="match status" value="1"/>
</dbReference>
<evidence type="ECO:0000256" key="2">
    <source>
        <dbReference type="SAM" id="MobiDB-lite"/>
    </source>
</evidence>
<dbReference type="Gene3D" id="1.25.40.1040">
    <property type="match status" value="1"/>
</dbReference>
<keyword evidence="4" id="KW-1185">Reference proteome</keyword>
<evidence type="ECO:0000313" key="3">
    <source>
        <dbReference type="EMBL" id="CAL5228577.1"/>
    </source>
</evidence>
<dbReference type="PANTHER" id="PTHR22767">
    <property type="entry name" value="N-TERMINAL ACETYLTRANSFERASE-RELATED"/>
    <property type="match status" value="1"/>
</dbReference>